<dbReference type="InterPro" id="IPR011990">
    <property type="entry name" value="TPR-like_helical_dom_sf"/>
</dbReference>
<evidence type="ECO:0000313" key="3">
    <source>
        <dbReference type="Proteomes" id="UP000321571"/>
    </source>
</evidence>
<dbReference type="EMBL" id="VDUX01000001">
    <property type="protein sequence ID" value="TXL63024.1"/>
    <property type="molecule type" value="Genomic_DNA"/>
</dbReference>
<feature type="region of interest" description="Disordered" evidence="1">
    <location>
        <begin position="1"/>
        <end position="83"/>
    </location>
</feature>
<feature type="compositionally biased region" description="Gly residues" evidence="1">
    <location>
        <begin position="19"/>
        <end position="50"/>
    </location>
</feature>
<dbReference type="Gene3D" id="1.25.40.10">
    <property type="entry name" value="Tetratricopeptide repeat domain"/>
    <property type="match status" value="1"/>
</dbReference>
<gene>
    <name evidence="2" type="ORF">FHP06_01975</name>
</gene>
<accession>A0A5C8NME2</accession>
<dbReference type="SUPFAM" id="SSF48452">
    <property type="entry name" value="TPR-like"/>
    <property type="match status" value="1"/>
</dbReference>
<evidence type="ECO:0000256" key="1">
    <source>
        <dbReference type="SAM" id="MobiDB-lite"/>
    </source>
</evidence>
<sequence length="291" mass="31718">MNDARKPRSSGGKPPRRGAGSGGRPDGRGAGGRGRPAGQRGGGRGAGQRSGGSRRDYRRDEPVERTADQKIYDGPPIPDDVGAKDLDKHARQALQSLPEKLQERVARHLVMAGLLMHEDPETAYLHALAARARASRNGLIREACGETAYAAGKFAEALSEFRAARRMNGQQYYAPMMADCERALGRPEKALAYDTPETRSHLDEAGQIELSIVVAGARRDLGQVDAALRLLETEPLHSKSRADWVARLRYAYADTLLAGGRTEEAVEWFHRVVAVDGNKMTDAEERLAELT</sequence>
<name>A0A5C8NME2_9ACTN</name>
<dbReference type="AlphaFoldDB" id="A0A5C8NME2"/>
<keyword evidence="3" id="KW-1185">Reference proteome</keyword>
<reference evidence="2 3" key="1">
    <citation type="submission" date="2019-06" db="EMBL/GenBank/DDBJ databases">
        <title>Aeromicrobium sp. nov., isolated from a maize field.</title>
        <authorList>
            <person name="Lin S.-Y."/>
            <person name="Tsai C.-F."/>
            <person name="Young C.-C."/>
        </authorList>
    </citation>
    <scope>NUCLEOTIDE SEQUENCE [LARGE SCALE GENOMIC DNA]</scope>
    <source>
        <strain evidence="2 3">CC-CFT486</strain>
    </source>
</reference>
<dbReference type="OrthoDB" id="3215237at2"/>
<comment type="caution">
    <text evidence="2">The sequence shown here is derived from an EMBL/GenBank/DDBJ whole genome shotgun (WGS) entry which is preliminary data.</text>
</comment>
<feature type="compositionally biased region" description="Basic and acidic residues" evidence="1">
    <location>
        <begin position="53"/>
        <end position="71"/>
    </location>
</feature>
<proteinExistence type="predicted"/>
<dbReference type="RefSeq" id="WP_147683263.1">
    <property type="nucleotide sequence ID" value="NZ_VDUX01000001.1"/>
</dbReference>
<evidence type="ECO:0000313" key="2">
    <source>
        <dbReference type="EMBL" id="TXL63024.1"/>
    </source>
</evidence>
<dbReference type="Proteomes" id="UP000321571">
    <property type="component" value="Unassembled WGS sequence"/>
</dbReference>
<protein>
    <submittedName>
        <fullName evidence="2">Tetratricopeptide repeat protein</fullName>
    </submittedName>
</protein>
<organism evidence="2 3">
    <name type="scientific">Aeromicrobium terrae</name>
    <dbReference type="NCBI Taxonomy" id="2498846"/>
    <lineage>
        <taxon>Bacteria</taxon>
        <taxon>Bacillati</taxon>
        <taxon>Actinomycetota</taxon>
        <taxon>Actinomycetes</taxon>
        <taxon>Propionibacteriales</taxon>
        <taxon>Nocardioidaceae</taxon>
        <taxon>Aeromicrobium</taxon>
    </lineage>
</organism>